<reference evidence="2" key="1">
    <citation type="journal article" date="2015" name="Nature">
        <title>Complex archaea that bridge the gap between prokaryotes and eukaryotes.</title>
        <authorList>
            <person name="Spang A."/>
            <person name="Saw J.H."/>
            <person name="Jorgensen S.L."/>
            <person name="Zaremba-Niedzwiedzka K."/>
            <person name="Martijn J."/>
            <person name="Lind A.E."/>
            <person name="van Eijk R."/>
            <person name="Schleper C."/>
            <person name="Guy L."/>
            <person name="Ettema T.J."/>
        </authorList>
    </citation>
    <scope>NUCLEOTIDE SEQUENCE</scope>
</reference>
<dbReference type="InterPro" id="IPR024467">
    <property type="entry name" value="Xre/MbcA/ParS-like_toxin-bd"/>
</dbReference>
<gene>
    <name evidence="2" type="ORF">LCGC14_0835050</name>
</gene>
<name>A0A0F9SM99_9ZZZZ</name>
<evidence type="ECO:0000313" key="2">
    <source>
        <dbReference type="EMBL" id="KKN30343.1"/>
    </source>
</evidence>
<protein>
    <recommendedName>
        <fullName evidence="1">Antitoxin Xre/MbcA/ParS-like toxin-binding domain-containing protein</fullName>
    </recommendedName>
</protein>
<organism evidence="2">
    <name type="scientific">marine sediment metagenome</name>
    <dbReference type="NCBI Taxonomy" id="412755"/>
    <lineage>
        <taxon>unclassified sequences</taxon>
        <taxon>metagenomes</taxon>
        <taxon>ecological metagenomes</taxon>
    </lineage>
</organism>
<feature type="domain" description="Antitoxin Xre/MbcA/ParS-like toxin-binding" evidence="1">
    <location>
        <begin position="96"/>
        <end position="144"/>
    </location>
</feature>
<dbReference type="Pfam" id="PF09722">
    <property type="entry name" value="Xre_MbcA_ParS_C"/>
    <property type="match status" value="1"/>
</dbReference>
<comment type="caution">
    <text evidence="2">The sequence shown here is derived from an EMBL/GenBank/DDBJ whole genome shotgun (WGS) entry which is preliminary data.</text>
</comment>
<proteinExistence type="predicted"/>
<dbReference type="AlphaFoldDB" id="A0A0F9SM99"/>
<accession>A0A0F9SM99</accession>
<evidence type="ECO:0000259" key="1">
    <source>
        <dbReference type="Pfam" id="PF09722"/>
    </source>
</evidence>
<dbReference type="EMBL" id="LAZR01002414">
    <property type="protein sequence ID" value="KKN30343.1"/>
    <property type="molecule type" value="Genomic_DNA"/>
</dbReference>
<sequence>MSELQQKSTRPDFLNVVTLGKLNTHSNPMAEIATAQIGITTAGLRAFSTLMHWEMGVIAKALGTTERTLLRNKEKPLNKQISENALEVARLSSFGAAYFGNIDNWNTWLDTPNVQFDNQPPRSMMNSIRGRELIRRVINGLQYGFTA</sequence>